<sequence>MTSLFLSLPCHPSLRSRLEHSAFDGFEIEDATREFTTEEIEFALYGPNAKSRVAACAHG</sequence>
<protein>
    <submittedName>
        <fullName evidence="1">Uncharacterized protein</fullName>
    </submittedName>
</protein>
<gene>
    <name evidence="1" type="ORF">PVT71_00220</name>
</gene>
<proteinExistence type="predicted"/>
<evidence type="ECO:0000313" key="1">
    <source>
        <dbReference type="EMBL" id="XCC93665.1"/>
    </source>
</evidence>
<dbReference type="RefSeq" id="WP_353472486.1">
    <property type="nucleotide sequence ID" value="NZ_CP123384.1"/>
</dbReference>
<accession>A0AAU8AGX0</accession>
<organism evidence="1">
    <name type="scientific">Alloyangia sp. H15</name>
    <dbReference type="NCBI Taxonomy" id="3029062"/>
    <lineage>
        <taxon>Bacteria</taxon>
        <taxon>Pseudomonadati</taxon>
        <taxon>Pseudomonadota</taxon>
        <taxon>Alphaproteobacteria</taxon>
        <taxon>Rhodobacterales</taxon>
        <taxon>Roseobacteraceae</taxon>
        <taxon>Alloyangia</taxon>
    </lineage>
</organism>
<reference evidence="1" key="1">
    <citation type="submission" date="2023-02" db="EMBL/GenBank/DDBJ databases">
        <title>Description and genomic characterization of Salipiger bruguierae sp. nov., isolated from the sediment of mangrove plant Bruguiera sexangula.</title>
        <authorList>
            <person name="Long M."/>
        </authorList>
    </citation>
    <scope>NUCLEOTIDE SEQUENCE</scope>
    <source>
        <strain evidence="1">H15</strain>
    </source>
</reference>
<dbReference type="AlphaFoldDB" id="A0AAU8AGX0"/>
<dbReference type="EMBL" id="CP123384">
    <property type="protein sequence ID" value="XCC93665.1"/>
    <property type="molecule type" value="Genomic_DNA"/>
</dbReference>
<name>A0AAU8AGX0_9RHOB</name>